<accession>A0A8J4T231</accession>
<dbReference type="EMBL" id="QNUK01001256">
    <property type="protein sequence ID" value="KAF5885192.1"/>
    <property type="molecule type" value="Genomic_DNA"/>
</dbReference>
<evidence type="ECO:0000313" key="2">
    <source>
        <dbReference type="EMBL" id="KAF5885192.1"/>
    </source>
</evidence>
<organism evidence="2 3">
    <name type="scientific">Clarias magur</name>
    <name type="common">Asian catfish</name>
    <name type="synonym">Macropteronotus magur</name>
    <dbReference type="NCBI Taxonomy" id="1594786"/>
    <lineage>
        <taxon>Eukaryota</taxon>
        <taxon>Metazoa</taxon>
        <taxon>Chordata</taxon>
        <taxon>Craniata</taxon>
        <taxon>Vertebrata</taxon>
        <taxon>Euteleostomi</taxon>
        <taxon>Actinopterygii</taxon>
        <taxon>Neopterygii</taxon>
        <taxon>Teleostei</taxon>
        <taxon>Ostariophysi</taxon>
        <taxon>Siluriformes</taxon>
        <taxon>Clariidae</taxon>
        <taxon>Clarias</taxon>
    </lineage>
</organism>
<comment type="caution">
    <text evidence="2">The sequence shown here is derived from an EMBL/GenBank/DDBJ whole genome shotgun (WGS) entry which is preliminary data.</text>
</comment>
<keyword evidence="3" id="KW-1185">Reference proteome</keyword>
<gene>
    <name evidence="2" type="primary">Prrc2c</name>
    <name evidence="2" type="ORF">DAT39_022753</name>
</gene>
<name>A0A8J4T231_CLAMG</name>
<protein>
    <submittedName>
        <fullName evidence="2">Protein PRRC2C</fullName>
    </submittedName>
</protein>
<reference evidence="2" key="1">
    <citation type="submission" date="2020-07" db="EMBL/GenBank/DDBJ databases">
        <title>Clarias magur genome sequencing, assembly and annotation.</title>
        <authorList>
            <person name="Kushwaha B."/>
            <person name="Kumar R."/>
            <person name="Das P."/>
            <person name="Joshi C.G."/>
            <person name="Kumar D."/>
            <person name="Nagpure N.S."/>
            <person name="Pandey M."/>
            <person name="Agarwal S."/>
            <person name="Srivastava S."/>
            <person name="Singh M."/>
            <person name="Sahoo L."/>
            <person name="Jayasankar P."/>
            <person name="Meher P.K."/>
            <person name="Koringa P.G."/>
            <person name="Iquebal M.A."/>
            <person name="Das S.P."/>
            <person name="Bit A."/>
            <person name="Patnaik S."/>
            <person name="Patel N."/>
            <person name="Shah T.M."/>
            <person name="Hinsu A."/>
            <person name="Jena J.K."/>
        </authorList>
    </citation>
    <scope>NUCLEOTIDE SEQUENCE</scope>
    <source>
        <strain evidence="2">CIFAMagur01</strain>
        <tissue evidence="2">Testis</tissue>
    </source>
</reference>
<proteinExistence type="predicted"/>
<feature type="compositionally biased region" description="Basic and acidic residues" evidence="1">
    <location>
        <begin position="73"/>
        <end position="83"/>
    </location>
</feature>
<dbReference type="Proteomes" id="UP000727407">
    <property type="component" value="Unassembled WGS sequence"/>
</dbReference>
<sequence>MDPQTSEERSRRLTHKSTHFVSVADNSIQTDESITCVSDGEVEAFKVLIEMSIPIYCWTDGSVSVASPTSDPDPDRGTKTRQK</sequence>
<dbReference type="AlphaFoldDB" id="A0A8J4T231"/>
<evidence type="ECO:0000313" key="3">
    <source>
        <dbReference type="Proteomes" id="UP000727407"/>
    </source>
</evidence>
<evidence type="ECO:0000256" key="1">
    <source>
        <dbReference type="SAM" id="MobiDB-lite"/>
    </source>
</evidence>
<feature type="region of interest" description="Disordered" evidence="1">
    <location>
        <begin position="63"/>
        <end position="83"/>
    </location>
</feature>